<dbReference type="PROSITE" id="PS50850">
    <property type="entry name" value="MFS"/>
    <property type="match status" value="1"/>
</dbReference>
<dbReference type="Proteomes" id="UP000265120">
    <property type="component" value="Chromosome 20"/>
</dbReference>
<dbReference type="InterPro" id="IPR036259">
    <property type="entry name" value="MFS_trans_sf"/>
</dbReference>
<dbReference type="AlphaFoldDB" id="A0A3P8W4B6"/>
<feature type="transmembrane region" description="Helical" evidence="5">
    <location>
        <begin position="381"/>
        <end position="400"/>
    </location>
</feature>
<feature type="transmembrane region" description="Helical" evidence="5">
    <location>
        <begin position="406"/>
        <end position="429"/>
    </location>
</feature>
<proteinExistence type="predicted"/>
<keyword evidence="2 5" id="KW-0812">Transmembrane</keyword>
<keyword evidence="3 5" id="KW-1133">Transmembrane helix</keyword>
<reference evidence="7" key="3">
    <citation type="submission" date="2025-09" db="UniProtKB">
        <authorList>
            <consortium name="Ensembl"/>
        </authorList>
    </citation>
    <scope>IDENTIFICATION</scope>
</reference>
<evidence type="ECO:0000313" key="7">
    <source>
        <dbReference type="Ensembl" id="ENSCSEP00000022398.1"/>
    </source>
</evidence>
<evidence type="ECO:0000259" key="6">
    <source>
        <dbReference type="PROSITE" id="PS50850"/>
    </source>
</evidence>
<evidence type="ECO:0000256" key="2">
    <source>
        <dbReference type="ARBA" id="ARBA00022692"/>
    </source>
</evidence>
<dbReference type="PANTHER" id="PTHR24064">
    <property type="entry name" value="SOLUTE CARRIER FAMILY 22 MEMBER"/>
    <property type="match status" value="1"/>
</dbReference>
<feature type="transmembrane region" description="Helical" evidence="5">
    <location>
        <begin position="148"/>
        <end position="164"/>
    </location>
</feature>
<feature type="domain" description="Major facilitator superfamily (MFS) profile" evidence="6">
    <location>
        <begin position="78"/>
        <end position="494"/>
    </location>
</feature>
<evidence type="ECO:0000256" key="1">
    <source>
        <dbReference type="ARBA" id="ARBA00004141"/>
    </source>
</evidence>
<dbReference type="STRING" id="244447.ENSCSEP00000022398"/>
<feature type="transmembrane region" description="Helical" evidence="5">
    <location>
        <begin position="469"/>
        <end position="489"/>
    </location>
</feature>
<organism evidence="7 8">
    <name type="scientific">Cynoglossus semilaevis</name>
    <name type="common">Tongue sole</name>
    <dbReference type="NCBI Taxonomy" id="244447"/>
    <lineage>
        <taxon>Eukaryota</taxon>
        <taxon>Metazoa</taxon>
        <taxon>Chordata</taxon>
        <taxon>Craniata</taxon>
        <taxon>Vertebrata</taxon>
        <taxon>Euteleostomi</taxon>
        <taxon>Actinopterygii</taxon>
        <taxon>Neopterygii</taxon>
        <taxon>Teleostei</taxon>
        <taxon>Neoteleostei</taxon>
        <taxon>Acanthomorphata</taxon>
        <taxon>Carangaria</taxon>
        <taxon>Pleuronectiformes</taxon>
        <taxon>Pleuronectoidei</taxon>
        <taxon>Cynoglossidae</taxon>
        <taxon>Cynoglossinae</taxon>
        <taxon>Cynoglossus</taxon>
    </lineage>
</organism>
<dbReference type="GO" id="GO:0016020">
    <property type="term" value="C:membrane"/>
    <property type="evidence" value="ECO:0007669"/>
    <property type="project" value="UniProtKB-SubCell"/>
</dbReference>
<dbReference type="InterPro" id="IPR020846">
    <property type="entry name" value="MFS_dom"/>
</dbReference>
<feature type="transmembrane region" description="Helical" evidence="5">
    <location>
        <begin position="352"/>
        <end position="374"/>
    </location>
</feature>
<comment type="subcellular location">
    <subcellularLocation>
        <location evidence="1">Membrane</location>
        <topology evidence="1">Multi-pass membrane protein</topology>
    </subcellularLocation>
</comment>
<evidence type="ECO:0000313" key="8">
    <source>
        <dbReference type="Proteomes" id="UP000265120"/>
    </source>
</evidence>
<name>A0A3P8W4B6_CYNSE</name>
<dbReference type="SUPFAM" id="SSF103473">
    <property type="entry name" value="MFS general substrate transporter"/>
    <property type="match status" value="1"/>
</dbReference>
<dbReference type="Ensembl" id="ENSCSET00000022683.1">
    <property type="protein sequence ID" value="ENSCSEP00000022398.1"/>
    <property type="gene ID" value="ENSCSEG00000014265.1"/>
</dbReference>
<dbReference type="GeneTree" id="ENSGT00940000163251"/>
<evidence type="ECO:0000256" key="5">
    <source>
        <dbReference type="SAM" id="Phobius"/>
    </source>
</evidence>
<keyword evidence="4 5" id="KW-0472">Membrane</keyword>
<feature type="transmembrane region" description="Helical" evidence="5">
    <location>
        <begin position="119"/>
        <end position="136"/>
    </location>
</feature>
<reference evidence="7" key="2">
    <citation type="submission" date="2025-08" db="UniProtKB">
        <authorList>
            <consortium name="Ensembl"/>
        </authorList>
    </citation>
    <scope>IDENTIFICATION</scope>
</reference>
<dbReference type="InParanoid" id="A0A3P8W4B6"/>
<keyword evidence="8" id="KW-1185">Reference proteome</keyword>
<feature type="transmembrane region" description="Helical" evidence="5">
    <location>
        <begin position="206"/>
        <end position="229"/>
    </location>
</feature>
<feature type="transmembrane region" description="Helical" evidence="5">
    <location>
        <begin position="235"/>
        <end position="254"/>
    </location>
</feature>
<reference evidence="7 8" key="1">
    <citation type="journal article" date="2014" name="Nat. Genet.">
        <title>Whole-genome sequence of a flatfish provides insights into ZW sex chromosome evolution and adaptation to a benthic lifestyle.</title>
        <authorList>
            <person name="Chen S."/>
            <person name="Zhang G."/>
            <person name="Shao C."/>
            <person name="Huang Q."/>
            <person name="Liu G."/>
            <person name="Zhang P."/>
            <person name="Song W."/>
            <person name="An N."/>
            <person name="Chalopin D."/>
            <person name="Volff J.N."/>
            <person name="Hong Y."/>
            <person name="Li Q."/>
            <person name="Sha Z."/>
            <person name="Zhou H."/>
            <person name="Xie M."/>
            <person name="Yu Q."/>
            <person name="Liu Y."/>
            <person name="Xiang H."/>
            <person name="Wang N."/>
            <person name="Wu K."/>
            <person name="Yang C."/>
            <person name="Zhou Q."/>
            <person name="Liao X."/>
            <person name="Yang L."/>
            <person name="Hu Q."/>
            <person name="Zhang J."/>
            <person name="Meng L."/>
            <person name="Jin L."/>
            <person name="Tian Y."/>
            <person name="Lian J."/>
            <person name="Yang J."/>
            <person name="Miao G."/>
            <person name="Liu S."/>
            <person name="Liang Z."/>
            <person name="Yan F."/>
            <person name="Li Y."/>
            <person name="Sun B."/>
            <person name="Zhang H."/>
            <person name="Zhang J."/>
            <person name="Zhu Y."/>
            <person name="Du M."/>
            <person name="Zhao Y."/>
            <person name="Schartl M."/>
            <person name="Tang Q."/>
            <person name="Wang J."/>
        </authorList>
    </citation>
    <scope>NUCLEOTIDE SEQUENCE</scope>
</reference>
<dbReference type="InterPro" id="IPR005829">
    <property type="entry name" value="Sugar_transporter_CS"/>
</dbReference>
<feature type="transmembrane region" description="Helical" evidence="5">
    <location>
        <begin position="441"/>
        <end position="463"/>
    </location>
</feature>
<dbReference type="Pfam" id="PF00083">
    <property type="entry name" value="Sugar_tr"/>
    <property type="match status" value="1"/>
</dbReference>
<dbReference type="OMA" id="HYDRILP"/>
<evidence type="ECO:0000256" key="4">
    <source>
        <dbReference type="ARBA" id="ARBA00023136"/>
    </source>
</evidence>
<dbReference type="InterPro" id="IPR005828">
    <property type="entry name" value="MFS_sugar_transport-like"/>
</dbReference>
<dbReference type="GO" id="GO:0022857">
    <property type="term" value="F:transmembrane transporter activity"/>
    <property type="evidence" value="ECO:0007669"/>
    <property type="project" value="InterPro"/>
</dbReference>
<sequence length="529" mass="59139">MKKLETVDSSRPSCWEMVICISLEGRRFSLKMATKVRRCRIPLNSTATSTSEELHFEERSRQVGPDSCSRYKVQGNRTERAELANDTEQCLDGWVYSTEFSSTTAVSEWDLVCDNAWKVPFSSSLFFFGVMIGSFVSGQLADRFGRKPVFFIALALQCVTAVIQACSVSWTMFCILNCLSGLGQISCYHTSLILGSEMLSPSVREIFILLGHCTGFSLGIVVLPLFAYLMRDWRMLLGTMAIPCILLLPAWWLIPESPRWLLQKGRMQEAEQIIRECAKKNGVSAPEVLFRADDLSELMENAGEKTKTYTYLDLIRTHNMRNITFIGFYIWLSVSMVFYGLSINTSNLKGNIYLSCFFSGVVDTFVCIAAWVAIKRIQRQIILFSTLMFTGIMLLVIQLVPEDMPVMFQVLVLIGKMGVSCSYSVNNLFFTELIPTVVRNMGVGVNSTGARIGSIICPYLLYIGTQNKILPYVVFGTVSITAAAVSMLLPDTRNSKLPDLISEAKAIRGCFCASKQKKRNTSEGSNAMC</sequence>
<evidence type="ECO:0000256" key="3">
    <source>
        <dbReference type="ARBA" id="ARBA00022989"/>
    </source>
</evidence>
<dbReference type="PROSITE" id="PS00216">
    <property type="entry name" value="SUGAR_TRANSPORT_1"/>
    <property type="match status" value="1"/>
</dbReference>
<feature type="transmembrane region" description="Helical" evidence="5">
    <location>
        <begin position="323"/>
        <end position="340"/>
    </location>
</feature>
<accession>A0A3P8W4B6</accession>
<dbReference type="Gene3D" id="1.20.1250.20">
    <property type="entry name" value="MFS general substrate transporter like domains"/>
    <property type="match status" value="1"/>
</dbReference>
<protein>
    <recommendedName>
        <fullName evidence="6">Major facilitator superfamily (MFS) profile domain-containing protein</fullName>
    </recommendedName>
</protein>